<evidence type="ECO:0000313" key="3">
    <source>
        <dbReference type="Proteomes" id="UP000265618"/>
    </source>
</evidence>
<dbReference type="PANTHER" id="PTHR10894:SF0">
    <property type="entry name" value="NUCLEOLAR PROTEIN 56"/>
    <property type="match status" value="1"/>
</dbReference>
<gene>
    <name evidence="2" type="ORF">KIPB_008594</name>
</gene>
<comment type="caution">
    <text evidence="2">The sequence shown here is derived from an EMBL/GenBank/DDBJ whole genome shotgun (WGS) entry which is preliminary data.</text>
</comment>
<dbReference type="GO" id="GO:0031428">
    <property type="term" value="C:box C/D methylation guide snoRNP complex"/>
    <property type="evidence" value="ECO:0007669"/>
    <property type="project" value="InterPro"/>
</dbReference>
<dbReference type="GO" id="GO:0030515">
    <property type="term" value="F:snoRNA binding"/>
    <property type="evidence" value="ECO:0007669"/>
    <property type="project" value="InterPro"/>
</dbReference>
<dbReference type="Pfam" id="PF08156">
    <property type="entry name" value="NOP5NT"/>
    <property type="match status" value="1"/>
</dbReference>
<keyword evidence="3" id="KW-1185">Reference proteome</keyword>
<reference evidence="2 3" key="1">
    <citation type="journal article" date="2018" name="PLoS ONE">
        <title>The draft genome of Kipferlia bialata reveals reductive genome evolution in fornicate parasites.</title>
        <authorList>
            <person name="Tanifuji G."/>
            <person name="Takabayashi S."/>
            <person name="Kume K."/>
            <person name="Takagi M."/>
            <person name="Nakayama T."/>
            <person name="Kamikawa R."/>
            <person name="Inagaki Y."/>
            <person name="Hashimoto T."/>
        </authorList>
    </citation>
    <scope>NUCLEOTIDE SEQUENCE [LARGE SCALE GENOMIC DNA]</scope>
    <source>
        <strain evidence="2">NY0173</strain>
    </source>
</reference>
<dbReference type="InterPro" id="IPR012974">
    <property type="entry name" value="NOP58/56_N"/>
</dbReference>
<feature type="domain" description="Nucleolar protein 58/56 N-terminal" evidence="1">
    <location>
        <begin position="6"/>
        <end position="68"/>
    </location>
</feature>
<name>A0A9K3D0A9_9EUKA</name>
<dbReference type="Proteomes" id="UP000265618">
    <property type="component" value="Unassembled WGS sequence"/>
</dbReference>
<sequence length="162" mass="17878">MVILYPLFEAAAGLALFEVKEFDDAGKMLADVQRSVTSYGTFARLVSLRSFLPFSGMHEATQYAIALEKGDVPEVLVTFLEANLPRGDGHVLGVTDERVLNSMNQLKISCRSDETVGEVVRGIRAHMNTFLKAVTPEAMDQRQLSLAHMVARETVSFNSARQ</sequence>
<dbReference type="EMBL" id="BDIP01002698">
    <property type="protein sequence ID" value="GIQ86694.1"/>
    <property type="molecule type" value="Genomic_DNA"/>
</dbReference>
<feature type="non-terminal residue" evidence="2">
    <location>
        <position position="162"/>
    </location>
</feature>
<dbReference type="PANTHER" id="PTHR10894">
    <property type="entry name" value="NUCLEOLAR PROTEIN 5 NUCLEOLAR PROTEIN NOP5 NOP58"/>
    <property type="match status" value="1"/>
</dbReference>
<evidence type="ECO:0000259" key="1">
    <source>
        <dbReference type="Pfam" id="PF08156"/>
    </source>
</evidence>
<dbReference type="OrthoDB" id="6780543at2759"/>
<dbReference type="AlphaFoldDB" id="A0A9K3D0A9"/>
<organism evidence="2 3">
    <name type="scientific">Kipferlia bialata</name>
    <dbReference type="NCBI Taxonomy" id="797122"/>
    <lineage>
        <taxon>Eukaryota</taxon>
        <taxon>Metamonada</taxon>
        <taxon>Carpediemonas-like organisms</taxon>
        <taxon>Kipferlia</taxon>
    </lineage>
</organism>
<dbReference type="InterPro" id="IPR045056">
    <property type="entry name" value="Nop56/Nop58"/>
</dbReference>
<accession>A0A9K3D0A9</accession>
<proteinExistence type="predicted"/>
<protein>
    <recommendedName>
        <fullName evidence="1">Nucleolar protein 58/56 N-terminal domain-containing protein</fullName>
    </recommendedName>
</protein>
<dbReference type="GO" id="GO:0032040">
    <property type="term" value="C:small-subunit processome"/>
    <property type="evidence" value="ECO:0007669"/>
    <property type="project" value="InterPro"/>
</dbReference>
<evidence type="ECO:0000313" key="2">
    <source>
        <dbReference type="EMBL" id="GIQ86694.1"/>
    </source>
</evidence>